<feature type="transmembrane region" description="Helical" evidence="10">
    <location>
        <begin position="677"/>
        <end position="697"/>
    </location>
</feature>
<proteinExistence type="inferred from homology"/>
<name>A0AAU9XHF0_9CNID</name>
<dbReference type="Gene3D" id="1.20.1740.10">
    <property type="entry name" value="Amino acid/polyamine transporter I"/>
    <property type="match status" value="1"/>
</dbReference>
<feature type="transmembrane region" description="Helical" evidence="10">
    <location>
        <begin position="1092"/>
        <end position="1111"/>
    </location>
</feature>
<keyword evidence="6 10" id="KW-1133">Transmembrane helix</keyword>
<feature type="transmembrane region" description="Helical" evidence="10">
    <location>
        <begin position="750"/>
        <end position="772"/>
    </location>
</feature>
<keyword evidence="8" id="KW-0968">Cytoplasmic vesicle</keyword>
<feature type="transmembrane region" description="Helical" evidence="10">
    <location>
        <begin position="1161"/>
        <end position="1179"/>
    </location>
</feature>
<feature type="transmembrane region" description="Helical" evidence="10">
    <location>
        <begin position="171"/>
        <end position="191"/>
    </location>
</feature>
<feature type="transmembrane region" description="Helical" evidence="10">
    <location>
        <begin position="1278"/>
        <end position="1300"/>
    </location>
</feature>
<dbReference type="GO" id="GO:0015179">
    <property type="term" value="F:L-amino acid transmembrane transporter activity"/>
    <property type="evidence" value="ECO:0007669"/>
    <property type="project" value="TreeGrafter"/>
</dbReference>
<feature type="transmembrane region" description="Helical" evidence="10">
    <location>
        <begin position="863"/>
        <end position="887"/>
    </location>
</feature>
<evidence type="ECO:0000259" key="11">
    <source>
        <dbReference type="Pfam" id="PF01490"/>
    </source>
</evidence>
<evidence type="ECO:0000256" key="6">
    <source>
        <dbReference type="ARBA" id="ARBA00022989"/>
    </source>
</evidence>
<organism evidence="12 13">
    <name type="scientific">Pocillopora meandrina</name>
    <dbReference type="NCBI Taxonomy" id="46732"/>
    <lineage>
        <taxon>Eukaryota</taxon>
        <taxon>Metazoa</taxon>
        <taxon>Cnidaria</taxon>
        <taxon>Anthozoa</taxon>
        <taxon>Hexacorallia</taxon>
        <taxon>Scleractinia</taxon>
        <taxon>Astrocoeniina</taxon>
        <taxon>Pocilloporidae</taxon>
        <taxon>Pocillopora</taxon>
    </lineage>
</organism>
<evidence type="ECO:0000256" key="2">
    <source>
        <dbReference type="ARBA" id="ARBA00008066"/>
    </source>
</evidence>
<comment type="similarity">
    <text evidence="2">Belongs to the amino acid/polyamine transporter 2 family.</text>
</comment>
<accession>A0AAU9XHF0</accession>
<feature type="transmembrane region" description="Helical" evidence="10">
    <location>
        <begin position="562"/>
        <end position="587"/>
    </location>
</feature>
<dbReference type="Proteomes" id="UP001159428">
    <property type="component" value="Unassembled WGS sequence"/>
</dbReference>
<comment type="caution">
    <text evidence="12">The sequence shown here is derived from an EMBL/GenBank/DDBJ whole genome shotgun (WGS) entry which is preliminary data.</text>
</comment>
<feature type="domain" description="Amino acid transporter transmembrane" evidence="11">
    <location>
        <begin position="531"/>
        <end position="925"/>
    </location>
</feature>
<feature type="transmembrane region" description="Helical" evidence="10">
    <location>
        <begin position="198"/>
        <end position="215"/>
    </location>
</feature>
<evidence type="ECO:0000256" key="7">
    <source>
        <dbReference type="ARBA" id="ARBA00023136"/>
    </source>
</evidence>
<dbReference type="GO" id="GO:0006836">
    <property type="term" value="P:neurotransmitter transport"/>
    <property type="evidence" value="ECO:0007669"/>
    <property type="project" value="UniProtKB-KW"/>
</dbReference>
<feature type="transmembrane region" description="Helical" evidence="10">
    <location>
        <begin position="265"/>
        <end position="283"/>
    </location>
</feature>
<dbReference type="InterPro" id="IPR013057">
    <property type="entry name" value="AA_transpt_TM"/>
</dbReference>
<keyword evidence="13" id="KW-1185">Reference proteome</keyword>
<sequence>MDGGSAGSKPNIDGETIPLNKPSLQSGAEETPLIFAHTDDHGVSLRKSGFAESIRKLRGATMTVSILEKPSDDRNASAWLAGWNVTNLIQGTGILGVPYAVLMGGWAAVATIVAVAAVCCYTGKLLVDCLYEESKRTGQRKRVRINYPEVGEAAWPGWGNRIVSVVQVCEMYGGVIMYIVLLATVFNDILNELTPLDIYQWAVVCAYVALPGIFITRVSVIAWISMISVFALLSSIATIIIYCITEYRDMSVSNIPRFDPEKFPIGFGIIVFSYCAHAVFPGVEGSMREPKKFPAMMNSAFTLAAVVKMLLGMLAVLRFGQTTEQVITVNMRISPVFNIVATVLVVTNVFLAFPICMFVVLETWDVKVLPYFPHLGKETGYHWFWLLLTRIMLLTLALFLAVIVPHFGLLMGFVGSFTGTCLSFVFPCVFHMILKWKTTPWYSILTKIFVTIFGLVCGGQPAEEAAFGTTQSKPTIVPLGEKAPLVQGEHEVGKSLLGLSLSRMNLSRSLMRLRSATMTVSLIEKPSDDRRASAFLAGWNVTNLIQGTGILGIPYAVKLGGWAAVVCIFVCGILCCYTGKILIDCLYEDSKRTGQRKRVRVNYPDVGEACWPVWGNRIVSIVQVVEMSGIGVTYVVLMATIFLDLFHNKSMDVYDWTVVVGCVVLPAIFITRVSLIAWFSMISVFSLFSGVFTIIIYCITQYQKMSFSNMPSFHLNSFLVGLGIIVFSFTAHAVFPGVEGSMRHPEQYPMMLKVAFANSIITKLALGLLGVFRFGQELNQAITVNIKTSPVFYILSNVFVIGNVVLAFPLVMFVVLETWDKKMLPHFPHLSKDSSFHWFWLILTRPLLLMFGVFLAITVPHFGLVMGLLGSLTGTSLCFIFPCIFHLKLKWKKLNWLQIACRVAVTIFGIVVGILGVVFSAIELINKSPISSSVVGGASPRSGFSQSIKNLKSATMTVSLLEKPSDDRRASAFLAGWNVTNLIQGTGILGVPYAVRMGGWAAVAANAKIAFLCCYTGKLLIECLYERSKQTKMLKRVRVNYPEVGEAVWPGWGNRIVSVVQFCEMFGGVISYLVLLGTIFSDILSKYKPLNFDIYTWSSICACIALPGFFLRRVSVIAWISMISVFALMSSIMTIIIYSITEYKDMSINKVPGFDIRKFPIGFGVIVFSYTAHAVFPGVEGSMRRPEQYPMMMNVAFLLAAIVKVAFGLLPVLRFGEDTNQAITVNLKTDQAFYILANALVVTNVFTAFPIVSYIVLETVDHKLLPYFPHLERETKYHWVWILLSRPLVLSFGLFMAIIVPHFGLFMGLVGSFTGTCLCFIFPCVFHIVLKWKELRWYNIIARVYVIVFGIICGVLGIVFTSIELANAVSGI</sequence>
<dbReference type="EMBL" id="CALNXJ010000043">
    <property type="protein sequence ID" value="CAH3147696.1"/>
    <property type="molecule type" value="Genomic_DNA"/>
</dbReference>
<protein>
    <recommendedName>
        <fullName evidence="11">Amino acid transporter transmembrane domain-containing protein</fullName>
    </recommendedName>
</protein>
<feature type="transmembrane region" description="Helical" evidence="10">
    <location>
        <begin position="381"/>
        <end position="403"/>
    </location>
</feature>
<feature type="transmembrane region" description="Helical" evidence="10">
    <location>
        <begin position="337"/>
        <end position="361"/>
    </location>
</feature>
<feature type="domain" description="Amino acid transporter transmembrane" evidence="11">
    <location>
        <begin position="969"/>
        <end position="1361"/>
    </location>
</feature>
<feature type="transmembrane region" description="Helical" evidence="10">
    <location>
        <begin position="837"/>
        <end position="857"/>
    </location>
</feature>
<feature type="transmembrane region" description="Helical" evidence="10">
    <location>
        <begin position="295"/>
        <end position="317"/>
    </location>
</feature>
<keyword evidence="4 10" id="KW-0812">Transmembrane</keyword>
<evidence type="ECO:0000256" key="8">
    <source>
        <dbReference type="ARBA" id="ARBA00023329"/>
    </source>
</evidence>
<feature type="transmembrane region" description="Helical" evidence="10">
    <location>
        <begin position="1306"/>
        <end position="1330"/>
    </location>
</feature>
<feature type="transmembrane region" description="Helical" evidence="10">
    <location>
        <begin position="1059"/>
        <end position="1080"/>
    </location>
</feature>
<feature type="transmembrane region" description="Helical" evidence="10">
    <location>
        <begin position="534"/>
        <end position="556"/>
    </location>
</feature>
<dbReference type="Pfam" id="PF01490">
    <property type="entry name" value="Aa_trans"/>
    <property type="match status" value="3"/>
</dbReference>
<feature type="transmembrane region" description="Helical" evidence="10">
    <location>
        <begin position="440"/>
        <end position="458"/>
    </location>
</feature>
<feature type="transmembrane region" description="Helical" evidence="10">
    <location>
        <begin position="1233"/>
        <end position="1257"/>
    </location>
</feature>
<evidence type="ECO:0000256" key="9">
    <source>
        <dbReference type="SAM" id="MobiDB-lite"/>
    </source>
</evidence>
<evidence type="ECO:0000256" key="4">
    <source>
        <dbReference type="ARBA" id="ARBA00022692"/>
    </source>
</evidence>
<reference evidence="12 13" key="1">
    <citation type="submission" date="2022-05" db="EMBL/GenBank/DDBJ databases">
        <authorList>
            <consortium name="Genoscope - CEA"/>
            <person name="William W."/>
        </authorList>
    </citation>
    <scope>NUCLEOTIDE SEQUENCE [LARGE SCALE GENOMIC DNA]</scope>
</reference>
<evidence type="ECO:0000256" key="1">
    <source>
        <dbReference type="ARBA" id="ARBA00004439"/>
    </source>
</evidence>
<feature type="transmembrane region" description="Helical" evidence="10">
    <location>
        <begin position="1118"/>
        <end position="1141"/>
    </location>
</feature>
<dbReference type="GO" id="GO:0005774">
    <property type="term" value="C:vacuolar membrane"/>
    <property type="evidence" value="ECO:0007669"/>
    <property type="project" value="TreeGrafter"/>
</dbReference>
<evidence type="ECO:0000313" key="12">
    <source>
        <dbReference type="EMBL" id="CAH3147696.1"/>
    </source>
</evidence>
<evidence type="ECO:0000256" key="10">
    <source>
        <dbReference type="SAM" id="Phobius"/>
    </source>
</evidence>
<evidence type="ECO:0000256" key="5">
    <source>
        <dbReference type="ARBA" id="ARBA00022775"/>
    </source>
</evidence>
<dbReference type="GO" id="GO:0030659">
    <property type="term" value="C:cytoplasmic vesicle membrane"/>
    <property type="evidence" value="ECO:0007669"/>
    <property type="project" value="UniProtKB-SubCell"/>
</dbReference>
<feature type="transmembrane region" description="Helical" evidence="10">
    <location>
        <begin position="221"/>
        <end position="244"/>
    </location>
</feature>
<feature type="domain" description="Amino acid transporter transmembrane" evidence="11">
    <location>
        <begin position="75"/>
        <end position="457"/>
    </location>
</feature>
<feature type="transmembrane region" description="Helical" evidence="10">
    <location>
        <begin position="717"/>
        <end position="738"/>
    </location>
</feature>
<gene>
    <name evidence="12" type="ORF">PMEA_00023573</name>
</gene>
<feature type="transmembrane region" description="Helical" evidence="10">
    <location>
        <begin position="410"/>
        <end position="434"/>
    </location>
</feature>
<feature type="transmembrane region" description="Helical" evidence="10">
    <location>
        <begin position="899"/>
        <end position="922"/>
    </location>
</feature>
<comment type="subcellular location">
    <subcellularLocation>
        <location evidence="1">Cytoplasmic vesicle membrane</location>
        <topology evidence="1">Multi-pass membrane protein</topology>
    </subcellularLocation>
</comment>
<feature type="transmembrane region" description="Helical" evidence="10">
    <location>
        <begin position="1191"/>
        <end position="1213"/>
    </location>
</feature>
<evidence type="ECO:0000256" key="3">
    <source>
        <dbReference type="ARBA" id="ARBA00022448"/>
    </source>
</evidence>
<dbReference type="PANTHER" id="PTHR22950:SF689">
    <property type="entry name" value="VESICULAR INHIBITORY AMINO ACID TRANSPORTER"/>
    <property type="match status" value="1"/>
</dbReference>
<keyword evidence="5" id="KW-0532">Neurotransmitter transport</keyword>
<feature type="transmembrane region" description="Helical" evidence="10">
    <location>
        <begin position="1000"/>
        <end position="1025"/>
    </location>
</feature>
<keyword evidence="7 10" id="KW-0472">Membrane</keyword>
<keyword evidence="3" id="KW-0813">Transport</keyword>
<evidence type="ECO:0000313" key="13">
    <source>
        <dbReference type="Proteomes" id="UP001159428"/>
    </source>
</evidence>
<feature type="transmembrane region" description="Helical" evidence="10">
    <location>
        <begin position="1342"/>
        <end position="1363"/>
    </location>
</feature>
<feature type="region of interest" description="Disordered" evidence="9">
    <location>
        <begin position="1"/>
        <end position="25"/>
    </location>
</feature>
<feature type="transmembrane region" description="Helical" evidence="10">
    <location>
        <begin position="792"/>
        <end position="816"/>
    </location>
</feature>
<feature type="transmembrane region" description="Helical" evidence="10">
    <location>
        <begin position="627"/>
        <end position="647"/>
    </location>
</feature>
<dbReference type="PANTHER" id="PTHR22950">
    <property type="entry name" value="AMINO ACID TRANSPORTER"/>
    <property type="match status" value="1"/>
</dbReference>